<dbReference type="EMBL" id="JAANNT010000021">
    <property type="protein sequence ID" value="NUV31002.1"/>
    <property type="molecule type" value="Genomic_DNA"/>
</dbReference>
<dbReference type="Proteomes" id="UP000540128">
    <property type="component" value="Unassembled WGS sequence"/>
</dbReference>
<dbReference type="Pfam" id="PF04149">
    <property type="entry name" value="DUF397"/>
    <property type="match status" value="1"/>
</dbReference>
<accession>A0A7Y6F371</accession>
<dbReference type="AlphaFoldDB" id="A0A7Y6F371"/>
<sequence length="69" mass="7136">MTTESPRWFKSSYSSNGGACVEVATNLVAPQGIVPVRDTKVQSGPVLAFPAAAFSSFVAGVKAGEFRSA</sequence>
<evidence type="ECO:0000313" key="3">
    <source>
        <dbReference type="Proteomes" id="UP000540128"/>
    </source>
</evidence>
<proteinExistence type="predicted"/>
<dbReference type="RefSeq" id="WP_047465944.1">
    <property type="nucleotide sequence ID" value="NZ_JAANNT010000021.1"/>
</dbReference>
<feature type="domain" description="DUF397" evidence="1">
    <location>
        <begin position="7"/>
        <end position="62"/>
    </location>
</feature>
<evidence type="ECO:0000259" key="1">
    <source>
        <dbReference type="Pfam" id="PF04149"/>
    </source>
</evidence>
<gene>
    <name evidence="2" type="ORF">G6W59_22295</name>
</gene>
<reference evidence="2 3" key="1">
    <citation type="submission" date="2020-03" db="EMBL/GenBank/DDBJ databases">
        <title>Complete genome sequence of sixteen Streptomyces strains facilitates identification of candidate genes involved in plant growth-promotion in grain legumes and cereals.</title>
        <authorList>
            <person name="Gopalakrishnan S."/>
            <person name="Thakur V."/>
            <person name="Saxena R."/>
            <person name="Vadlamudi S."/>
            <person name="Purohit S."/>
            <person name="Kumar V."/>
            <person name="Rathore A."/>
            <person name="Chitikineni A."/>
            <person name="Varshney R.K."/>
        </authorList>
    </citation>
    <scope>NUCLEOTIDE SEQUENCE [LARGE SCALE GENOMIC DNA]</scope>
    <source>
        <strain evidence="2 3">KAI-180</strain>
    </source>
</reference>
<name>A0A7Y6F371_9ACTN</name>
<evidence type="ECO:0000313" key="2">
    <source>
        <dbReference type="EMBL" id="NUV31002.1"/>
    </source>
</evidence>
<comment type="caution">
    <text evidence="2">The sequence shown here is derived from an EMBL/GenBank/DDBJ whole genome shotgun (WGS) entry which is preliminary data.</text>
</comment>
<keyword evidence="3" id="KW-1185">Reference proteome</keyword>
<organism evidence="2 3">
    <name type="scientific">Streptomyces odorifer</name>
    <dbReference type="NCBI Taxonomy" id="53450"/>
    <lineage>
        <taxon>Bacteria</taxon>
        <taxon>Bacillati</taxon>
        <taxon>Actinomycetota</taxon>
        <taxon>Actinomycetes</taxon>
        <taxon>Kitasatosporales</taxon>
        <taxon>Streptomycetaceae</taxon>
        <taxon>Streptomyces</taxon>
        <taxon>Streptomyces albidoflavus group</taxon>
    </lineage>
</organism>
<protein>
    <submittedName>
        <fullName evidence="2">DUF397 domain-containing protein</fullName>
    </submittedName>
</protein>
<dbReference type="InterPro" id="IPR007278">
    <property type="entry name" value="DUF397"/>
</dbReference>